<name>A0ABW1VA95_9BACL</name>
<comment type="catalytic activity">
    <reaction evidence="6">
        <text>glycolate + A = glyoxylate + AH2</text>
        <dbReference type="Rhea" id="RHEA:21264"/>
        <dbReference type="ChEBI" id="CHEBI:13193"/>
        <dbReference type="ChEBI" id="CHEBI:17499"/>
        <dbReference type="ChEBI" id="CHEBI:29805"/>
        <dbReference type="ChEBI" id="CHEBI:36655"/>
        <dbReference type="EC" id="1.1.99.14"/>
    </reaction>
</comment>
<dbReference type="InterPro" id="IPR009051">
    <property type="entry name" value="Helical_ferredxn"/>
</dbReference>
<dbReference type="EMBL" id="JBHSTE010000006">
    <property type="protein sequence ID" value="MFC6334361.1"/>
    <property type="molecule type" value="Genomic_DNA"/>
</dbReference>
<dbReference type="PANTHER" id="PTHR32479">
    <property type="entry name" value="GLYCOLATE OXIDASE IRON-SULFUR SUBUNIT"/>
    <property type="match status" value="1"/>
</dbReference>
<keyword evidence="6" id="KW-0813">Transport</keyword>
<feature type="domain" description="4Fe-4S ferredoxin-type" evidence="7">
    <location>
        <begin position="63"/>
        <end position="95"/>
    </location>
</feature>
<comment type="function">
    <text evidence="6">Component of a complex that catalyzes the oxidation of glycolate to glyoxylate.</text>
</comment>
<feature type="domain" description="4Fe-4S ferredoxin-type" evidence="7">
    <location>
        <begin position="12"/>
        <end position="43"/>
    </location>
</feature>
<reference evidence="9" key="1">
    <citation type="journal article" date="2019" name="Int. J. Syst. Evol. Microbiol.">
        <title>The Global Catalogue of Microorganisms (GCM) 10K type strain sequencing project: providing services to taxonomists for standard genome sequencing and annotation.</title>
        <authorList>
            <consortium name="The Broad Institute Genomics Platform"/>
            <consortium name="The Broad Institute Genome Sequencing Center for Infectious Disease"/>
            <person name="Wu L."/>
            <person name="Ma J."/>
        </authorList>
    </citation>
    <scope>NUCLEOTIDE SEQUENCE [LARGE SCALE GENOMIC DNA]</scope>
    <source>
        <strain evidence="9">PCU 280</strain>
    </source>
</reference>
<evidence type="ECO:0000256" key="1">
    <source>
        <dbReference type="ARBA" id="ARBA00022485"/>
    </source>
</evidence>
<dbReference type="InterPro" id="IPR012257">
    <property type="entry name" value="Glc_ox_4Fe-4S"/>
</dbReference>
<evidence type="ECO:0000256" key="3">
    <source>
        <dbReference type="ARBA" id="ARBA00022737"/>
    </source>
</evidence>
<dbReference type="Proteomes" id="UP001596233">
    <property type="component" value="Unassembled WGS sequence"/>
</dbReference>
<keyword evidence="2 6" id="KW-0479">Metal-binding</keyword>
<dbReference type="Pfam" id="PF13183">
    <property type="entry name" value="Fer4_8"/>
    <property type="match status" value="1"/>
</dbReference>
<comment type="caution">
    <text evidence="8">The sequence shown here is derived from an EMBL/GenBank/DDBJ whole genome shotgun (WGS) entry which is preliminary data.</text>
</comment>
<dbReference type="PANTHER" id="PTHR32479:SF17">
    <property type="entry name" value="GLYCOLATE OXIDASE IRON-SULFUR SUBUNIT"/>
    <property type="match status" value="1"/>
</dbReference>
<accession>A0ABW1VA95</accession>
<dbReference type="RefSeq" id="WP_379236820.1">
    <property type="nucleotide sequence ID" value="NZ_JBHSTE010000006.1"/>
</dbReference>
<keyword evidence="6" id="KW-0249">Electron transport</keyword>
<dbReference type="PROSITE" id="PS51379">
    <property type="entry name" value="4FE4S_FER_2"/>
    <property type="match status" value="2"/>
</dbReference>
<evidence type="ECO:0000256" key="2">
    <source>
        <dbReference type="ARBA" id="ARBA00022723"/>
    </source>
</evidence>
<keyword evidence="1 6" id="KW-0004">4Fe-4S</keyword>
<dbReference type="SUPFAM" id="SSF46548">
    <property type="entry name" value="alpha-helical ferredoxin"/>
    <property type="match status" value="1"/>
</dbReference>
<sequence>MSKQRSSFWWEDAPDENKFSECVHCGMCLEACPTYQETGLEHHSPRGRVYLIKSAAEGKMELNSFFKEPIDTCLACRACETACPSGVQVGALIEETRGQLFHATPAKGKNRMLQQLFLRHIFPNPNRLRMLGSMTRLYQKSGIQRGARKLKLLRVLPAHLQEMEAALPSLQTAPLLGRGGELFPAYGEKRATVAMITGCVMDVVYSNVNEATLNVLRKNGCDVWIPSSQKCCGALHLHSGDREQAKQLAKHNINVFLSNDVDAIVINAAGCGSTLKEYDELLKNDQEYGDRSHRFAEKTKDISEFLIELGVIPPTGRVDKKVTYHDACHLAHAQGIRQAPRELLNMIPGLEIEVMPESDRCCGSAGIYNITHPEMASQLLDRKLNDIPTGCDAVAMGNPGCMMQFQVGVVKYKRSEQIVHTIELLNEAYENESSKGGTAE</sequence>
<dbReference type="InterPro" id="IPR004017">
    <property type="entry name" value="Cys_rich_dom"/>
</dbReference>
<evidence type="ECO:0000256" key="4">
    <source>
        <dbReference type="ARBA" id="ARBA00023004"/>
    </source>
</evidence>
<dbReference type="PROSITE" id="PS00198">
    <property type="entry name" value="4FE4S_FER_1"/>
    <property type="match status" value="1"/>
</dbReference>
<protein>
    <recommendedName>
        <fullName evidence="6">Glycolate oxidase iron-sulfur subunit</fullName>
        <ecNumber evidence="6">1.1.99.14</ecNumber>
    </recommendedName>
</protein>
<dbReference type="Gene3D" id="1.10.1060.10">
    <property type="entry name" value="Alpha-helical ferredoxin"/>
    <property type="match status" value="1"/>
</dbReference>
<evidence type="ECO:0000256" key="6">
    <source>
        <dbReference type="PIRNR" id="PIRNR000139"/>
    </source>
</evidence>
<keyword evidence="5 6" id="KW-0411">Iron-sulfur</keyword>
<dbReference type="PIRSF" id="PIRSF000139">
    <property type="entry name" value="Glc_ox_4Fe-4S"/>
    <property type="match status" value="1"/>
</dbReference>
<gene>
    <name evidence="8" type="ORF">ACFP56_17170</name>
</gene>
<comment type="catalytic activity">
    <reaction evidence="6">
        <text>(R)-lactate + A = pyruvate + AH2</text>
        <dbReference type="Rhea" id="RHEA:15089"/>
        <dbReference type="ChEBI" id="CHEBI:13193"/>
        <dbReference type="ChEBI" id="CHEBI:15361"/>
        <dbReference type="ChEBI" id="CHEBI:16004"/>
        <dbReference type="ChEBI" id="CHEBI:17499"/>
    </reaction>
</comment>
<comment type="cofactor">
    <cofactor evidence="6">
        <name>[4Fe-4S] cluster</name>
        <dbReference type="ChEBI" id="CHEBI:49883"/>
    </cofactor>
    <text evidence="6">Binds 2 [4Fe-4S] clusters.</text>
</comment>
<dbReference type="EC" id="1.1.99.14" evidence="6"/>
<proteinExistence type="predicted"/>
<dbReference type="InterPro" id="IPR017900">
    <property type="entry name" value="4Fe4S_Fe_S_CS"/>
</dbReference>
<evidence type="ECO:0000313" key="8">
    <source>
        <dbReference type="EMBL" id="MFC6334361.1"/>
    </source>
</evidence>
<evidence type="ECO:0000256" key="5">
    <source>
        <dbReference type="ARBA" id="ARBA00023014"/>
    </source>
</evidence>
<keyword evidence="3" id="KW-0677">Repeat</keyword>
<evidence type="ECO:0000313" key="9">
    <source>
        <dbReference type="Proteomes" id="UP001596233"/>
    </source>
</evidence>
<keyword evidence="4 6" id="KW-0408">Iron</keyword>
<evidence type="ECO:0000259" key="7">
    <source>
        <dbReference type="PROSITE" id="PS51379"/>
    </source>
</evidence>
<dbReference type="InterPro" id="IPR017896">
    <property type="entry name" value="4Fe4S_Fe-S-bd"/>
</dbReference>
<keyword evidence="9" id="KW-1185">Reference proteome</keyword>
<dbReference type="Pfam" id="PF02754">
    <property type="entry name" value="CCG"/>
    <property type="match status" value="2"/>
</dbReference>
<organism evidence="8 9">
    <name type="scientific">Paenibacillus septentrionalis</name>
    <dbReference type="NCBI Taxonomy" id="429342"/>
    <lineage>
        <taxon>Bacteria</taxon>
        <taxon>Bacillati</taxon>
        <taxon>Bacillota</taxon>
        <taxon>Bacilli</taxon>
        <taxon>Bacillales</taxon>
        <taxon>Paenibacillaceae</taxon>
        <taxon>Paenibacillus</taxon>
    </lineage>
</organism>